<dbReference type="KEGG" id="cprv:CYPRO_3107"/>
<dbReference type="PANTHER" id="PTHR33653">
    <property type="entry name" value="RIBONUCLEASE VAPC2"/>
    <property type="match status" value="1"/>
</dbReference>
<dbReference type="InterPro" id="IPR002716">
    <property type="entry name" value="PIN_dom"/>
</dbReference>
<evidence type="ECO:0000313" key="9">
    <source>
        <dbReference type="EMBL" id="AXJ02342.1"/>
    </source>
</evidence>
<comment type="cofactor">
    <cofactor evidence="1">
        <name>Mg(2+)</name>
        <dbReference type="ChEBI" id="CHEBI:18420"/>
    </cofactor>
</comment>
<evidence type="ECO:0000256" key="4">
    <source>
        <dbReference type="ARBA" id="ARBA00022723"/>
    </source>
</evidence>
<evidence type="ECO:0000259" key="8">
    <source>
        <dbReference type="Pfam" id="PF01850"/>
    </source>
</evidence>
<name>A0A345UPE0_9BACT</name>
<dbReference type="EMBL" id="CP027806">
    <property type="protein sequence ID" value="AXJ02342.1"/>
    <property type="molecule type" value="Genomic_DNA"/>
</dbReference>
<evidence type="ECO:0000256" key="6">
    <source>
        <dbReference type="ARBA" id="ARBA00022842"/>
    </source>
</evidence>
<organism evidence="9 10">
    <name type="scientific">Cyclonatronum proteinivorum</name>
    <dbReference type="NCBI Taxonomy" id="1457365"/>
    <lineage>
        <taxon>Bacteria</taxon>
        <taxon>Pseudomonadati</taxon>
        <taxon>Balneolota</taxon>
        <taxon>Balneolia</taxon>
        <taxon>Balneolales</taxon>
        <taxon>Cyclonatronaceae</taxon>
        <taxon>Cyclonatronum</taxon>
    </lineage>
</organism>
<gene>
    <name evidence="9" type="ORF">CYPRO_3107</name>
</gene>
<dbReference type="GO" id="GO:0016787">
    <property type="term" value="F:hydrolase activity"/>
    <property type="evidence" value="ECO:0007669"/>
    <property type="project" value="UniProtKB-KW"/>
</dbReference>
<protein>
    <submittedName>
        <fullName evidence="9">tRNA(fMet)-specific endonuclease VapC</fullName>
    </submittedName>
</protein>
<feature type="domain" description="PIN" evidence="8">
    <location>
        <begin position="4"/>
        <end position="122"/>
    </location>
</feature>
<dbReference type="InterPro" id="IPR050556">
    <property type="entry name" value="Type_II_TA_system_RNase"/>
</dbReference>
<dbReference type="RefSeq" id="WP_114985447.1">
    <property type="nucleotide sequence ID" value="NZ_CP027806.1"/>
</dbReference>
<dbReference type="PANTHER" id="PTHR33653:SF1">
    <property type="entry name" value="RIBONUCLEASE VAPC2"/>
    <property type="match status" value="1"/>
</dbReference>
<dbReference type="GO" id="GO:0004519">
    <property type="term" value="F:endonuclease activity"/>
    <property type="evidence" value="ECO:0007669"/>
    <property type="project" value="UniProtKB-KW"/>
</dbReference>
<keyword evidence="5" id="KW-0378">Hydrolase</keyword>
<evidence type="ECO:0000256" key="5">
    <source>
        <dbReference type="ARBA" id="ARBA00022801"/>
    </source>
</evidence>
<dbReference type="Pfam" id="PF01850">
    <property type="entry name" value="PIN"/>
    <property type="match status" value="1"/>
</dbReference>
<dbReference type="OrthoDB" id="9796690at2"/>
<keyword evidence="3" id="KW-0540">Nuclease</keyword>
<dbReference type="GO" id="GO:0046872">
    <property type="term" value="F:metal ion binding"/>
    <property type="evidence" value="ECO:0007669"/>
    <property type="project" value="UniProtKB-KW"/>
</dbReference>
<reference evidence="9 10" key="1">
    <citation type="submission" date="2018-03" db="EMBL/GenBank/DDBJ databases">
        <title>Phenotypic and genomic properties of Cyclonatronum proteinivorum gen. nov., sp. nov., a haloalkaliphilic bacteroidete from soda lakes possessing Na+-translocating rhodopsin.</title>
        <authorList>
            <person name="Toshchakov S.V."/>
            <person name="Korzhenkov A."/>
            <person name="Samarov N.I."/>
            <person name="Kublanov I.V."/>
            <person name="Muntyan M.S."/>
            <person name="Sorokin D.Y."/>
        </authorList>
    </citation>
    <scope>NUCLEOTIDE SEQUENCE [LARGE SCALE GENOMIC DNA]</scope>
    <source>
        <strain evidence="9 10">Omega</strain>
    </source>
</reference>
<evidence type="ECO:0000256" key="2">
    <source>
        <dbReference type="ARBA" id="ARBA00022649"/>
    </source>
</evidence>
<keyword evidence="4" id="KW-0479">Metal-binding</keyword>
<dbReference type="Proteomes" id="UP000254808">
    <property type="component" value="Chromosome"/>
</dbReference>
<sequence>MNQYLLDTNICVYFIKGLYDLKAKFQEVGPENCFISEITLAELKFGVAKSQAKQKNNRALENFLTGIQILPIYPALDIYASEKARLQKSGKIIDDFDLLIGATAVSFGLIMVTNNTNHFNRITALKLEDWTIQI</sequence>
<dbReference type="InterPro" id="IPR029060">
    <property type="entry name" value="PIN-like_dom_sf"/>
</dbReference>
<keyword evidence="9" id="KW-0255">Endonuclease</keyword>
<evidence type="ECO:0000256" key="1">
    <source>
        <dbReference type="ARBA" id="ARBA00001946"/>
    </source>
</evidence>
<keyword evidence="2" id="KW-1277">Toxin-antitoxin system</keyword>
<accession>A0A345UPE0</accession>
<keyword evidence="10" id="KW-1185">Reference proteome</keyword>
<comment type="similarity">
    <text evidence="7">Belongs to the PINc/VapC protein family.</text>
</comment>
<keyword evidence="6" id="KW-0460">Magnesium</keyword>
<dbReference type="Gene3D" id="3.40.50.1010">
    <property type="entry name" value="5'-nuclease"/>
    <property type="match status" value="1"/>
</dbReference>
<dbReference type="CDD" id="cd18743">
    <property type="entry name" value="PIN_VapC4-5_FitB-like"/>
    <property type="match status" value="1"/>
</dbReference>
<evidence type="ECO:0000256" key="3">
    <source>
        <dbReference type="ARBA" id="ARBA00022722"/>
    </source>
</evidence>
<evidence type="ECO:0000313" key="10">
    <source>
        <dbReference type="Proteomes" id="UP000254808"/>
    </source>
</evidence>
<evidence type="ECO:0000256" key="7">
    <source>
        <dbReference type="ARBA" id="ARBA00038093"/>
    </source>
</evidence>
<proteinExistence type="inferred from homology"/>
<dbReference type="AlphaFoldDB" id="A0A345UPE0"/>
<dbReference type="SUPFAM" id="SSF88723">
    <property type="entry name" value="PIN domain-like"/>
    <property type="match status" value="1"/>
</dbReference>